<organism evidence="3 4">
    <name type="scientific">Streptomyces lacrimifluminis</name>
    <dbReference type="NCBI Taxonomy" id="1500077"/>
    <lineage>
        <taxon>Bacteria</taxon>
        <taxon>Bacillati</taxon>
        <taxon>Actinomycetota</taxon>
        <taxon>Actinomycetes</taxon>
        <taxon>Kitasatosporales</taxon>
        <taxon>Streptomycetaceae</taxon>
        <taxon>Streptomyces</taxon>
    </lineage>
</organism>
<dbReference type="InterPro" id="IPR012349">
    <property type="entry name" value="Split_barrel_FMN-bd"/>
</dbReference>
<sequence length="146" mass="15473">MARFPAGVVVATTLDEHGLPRGFTASSFCSVSLTPPLVLVCLADSAESYGAFTRCARFAVSVLGPEHSALATRFATRSADKFADRGLTLTAARLPAVEGARSVLDCTVHERYPAGDHVIIVGRVTGARLGEGEPMVYFDRAFRSLA</sequence>
<evidence type="ECO:0000313" key="3">
    <source>
        <dbReference type="EMBL" id="GGJ14784.1"/>
    </source>
</evidence>
<evidence type="ECO:0000256" key="1">
    <source>
        <dbReference type="ARBA" id="ARBA00023002"/>
    </source>
</evidence>
<dbReference type="EMBL" id="BMMU01000002">
    <property type="protein sequence ID" value="GGJ14784.1"/>
    <property type="molecule type" value="Genomic_DNA"/>
</dbReference>
<dbReference type="AlphaFoldDB" id="A0A917KI16"/>
<protein>
    <submittedName>
        <fullName evidence="3">Actinorhodin polyketide dimerase</fullName>
    </submittedName>
</protein>
<gene>
    <name evidence="3" type="primary">actVB</name>
    <name evidence="3" type="ORF">GCM10012282_08860</name>
</gene>
<keyword evidence="4" id="KW-1185">Reference proteome</keyword>
<comment type="caution">
    <text evidence="3">The sequence shown here is derived from an EMBL/GenBank/DDBJ whole genome shotgun (WGS) entry which is preliminary data.</text>
</comment>
<dbReference type="Gene3D" id="2.30.110.10">
    <property type="entry name" value="Electron Transport, Fmn-binding Protein, Chain A"/>
    <property type="match status" value="1"/>
</dbReference>
<accession>A0A917KI16</accession>
<reference evidence="3" key="1">
    <citation type="journal article" date="2014" name="Int. J. Syst. Evol. Microbiol.">
        <title>Complete genome sequence of Corynebacterium casei LMG S-19264T (=DSM 44701T), isolated from a smear-ripened cheese.</title>
        <authorList>
            <consortium name="US DOE Joint Genome Institute (JGI-PGF)"/>
            <person name="Walter F."/>
            <person name="Albersmeier A."/>
            <person name="Kalinowski J."/>
            <person name="Ruckert C."/>
        </authorList>
    </citation>
    <scope>NUCLEOTIDE SEQUENCE</scope>
    <source>
        <strain evidence="3">CGMCC 4.7272</strain>
    </source>
</reference>
<dbReference type="InterPro" id="IPR002563">
    <property type="entry name" value="Flavin_Rdtase-like_dom"/>
</dbReference>
<dbReference type="Proteomes" id="UP000625682">
    <property type="component" value="Unassembled WGS sequence"/>
</dbReference>
<name>A0A917KI16_9ACTN</name>
<dbReference type="PANTHER" id="PTHR30466:SF1">
    <property type="entry name" value="FMN REDUCTASE (NADH) RUTF"/>
    <property type="match status" value="1"/>
</dbReference>
<keyword evidence="1" id="KW-0560">Oxidoreductase</keyword>
<dbReference type="GO" id="GO:0042602">
    <property type="term" value="F:riboflavin reductase (NADPH) activity"/>
    <property type="evidence" value="ECO:0007669"/>
    <property type="project" value="TreeGrafter"/>
</dbReference>
<dbReference type="GO" id="GO:0006208">
    <property type="term" value="P:pyrimidine nucleobase catabolic process"/>
    <property type="evidence" value="ECO:0007669"/>
    <property type="project" value="TreeGrafter"/>
</dbReference>
<dbReference type="SMART" id="SM00903">
    <property type="entry name" value="Flavin_Reduct"/>
    <property type="match status" value="1"/>
</dbReference>
<reference evidence="3" key="2">
    <citation type="submission" date="2020-09" db="EMBL/GenBank/DDBJ databases">
        <authorList>
            <person name="Sun Q."/>
            <person name="Zhou Y."/>
        </authorList>
    </citation>
    <scope>NUCLEOTIDE SEQUENCE</scope>
    <source>
        <strain evidence="3">CGMCC 4.7272</strain>
    </source>
</reference>
<dbReference type="InterPro" id="IPR050268">
    <property type="entry name" value="NADH-dep_flavin_reductase"/>
</dbReference>
<proteinExistence type="predicted"/>
<dbReference type="GO" id="GO:0010181">
    <property type="term" value="F:FMN binding"/>
    <property type="evidence" value="ECO:0007669"/>
    <property type="project" value="InterPro"/>
</dbReference>
<evidence type="ECO:0000313" key="4">
    <source>
        <dbReference type="Proteomes" id="UP000625682"/>
    </source>
</evidence>
<evidence type="ECO:0000259" key="2">
    <source>
        <dbReference type="SMART" id="SM00903"/>
    </source>
</evidence>
<dbReference type="SUPFAM" id="SSF50475">
    <property type="entry name" value="FMN-binding split barrel"/>
    <property type="match status" value="1"/>
</dbReference>
<feature type="domain" description="Flavin reductase like" evidence="2">
    <location>
        <begin position="1"/>
        <end position="144"/>
    </location>
</feature>
<dbReference type="PANTHER" id="PTHR30466">
    <property type="entry name" value="FLAVIN REDUCTASE"/>
    <property type="match status" value="1"/>
</dbReference>
<dbReference type="Pfam" id="PF01613">
    <property type="entry name" value="Flavin_Reduct"/>
    <property type="match status" value="1"/>
</dbReference>